<evidence type="ECO:0000313" key="2">
    <source>
        <dbReference type="Proteomes" id="UP000562492"/>
    </source>
</evidence>
<accession>A0ABR6RJG6</accession>
<proteinExistence type="predicted"/>
<comment type="caution">
    <text evidence="1">The sequence shown here is derived from an EMBL/GenBank/DDBJ whole genome shotgun (WGS) entry which is preliminary data.</text>
</comment>
<dbReference type="EMBL" id="JACHKZ010000027">
    <property type="protein sequence ID" value="MBB6579320.1"/>
    <property type="molecule type" value="Genomic_DNA"/>
</dbReference>
<organism evidence="1 2">
    <name type="scientific">Comamonas odontotermitis</name>
    <dbReference type="NCBI Taxonomy" id="379895"/>
    <lineage>
        <taxon>Bacteria</taxon>
        <taxon>Pseudomonadati</taxon>
        <taxon>Pseudomonadota</taxon>
        <taxon>Betaproteobacteria</taxon>
        <taxon>Burkholderiales</taxon>
        <taxon>Comamonadaceae</taxon>
        <taxon>Comamonas</taxon>
    </lineage>
</organism>
<reference evidence="1 2" key="1">
    <citation type="submission" date="2020-08" db="EMBL/GenBank/DDBJ databases">
        <title>Functional genomics of gut bacteria from endangered species of beetles.</title>
        <authorList>
            <person name="Carlos-Shanley C."/>
        </authorList>
    </citation>
    <scope>NUCLEOTIDE SEQUENCE [LARGE SCALE GENOMIC DNA]</scope>
    <source>
        <strain evidence="1 2">S00124</strain>
    </source>
</reference>
<evidence type="ECO:0000313" key="1">
    <source>
        <dbReference type="EMBL" id="MBB6579320.1"/>
    </source>
</evidence>
<dbReference type="Proteomes" id="UP000562492">
    <property type="component" value="Unassembled WGS sequence"/>
</dbReference>
<protein>
    <submittedName>
        <fullName evidence="1">Uncharacterized protein</fullName>
    </submittedName>
</protein>
<keyword evidence="2" id="KW-1185">Reference proteome</keyword>
<gene>
    <name evidence="1" type="ORF">HNP33_003432</name>
</gene>
<name>A0ABR6RJG6_9BURK</name>
<sequence>MLVSMFLGALVAAYFGGYVAGATVAYIKKFSSIS</sequence>